<reference evidence="2" key="1">
    <citation type="journal article" date="2015" name="Nat. Genet.">
        <title>The genome and transcriptome of the zoonotic hookworm Ancylostoma ceylanicum identify infection-specific gene families.</title>
        <authorList>
            <person name="Schwarz E.M."/>
            <person name="Hu Y."/>
            <person name="Antoshechkin I."/>
            <person name="Miller M.M."/>
            <person name="Sternberg P.W."/>
            <person name="Aroian R.V."/>
        </authorList>
    </citation>
    <scope>NUCLEOTIDE SEQUENCE</scope>
    <source>
        <strain evidence="2">HY135</strain>
    </source>
</reference>
<evidence type="ECO:0000313" key="1">
    <source>
        <dbReference type="EMBL" id="EYC32917.1"/>
    </source>
</evidence>
<dbReference type="EMBL" id="JARK01001338">
    <property type="protein sequence ID" value="EYC32917.1"/>
    <property type="molecule type" value="Genomic_DNA"/>
</dbReference>
<evidence type="ECO:0000313" key="2">
    <source>
        <dbReference type="Proteomes" id="UP000024635"/>
    </source>
</evidence>
<proteinExistence type="predicted"/>
<dbReference type="AlphaFoldDB" id="A0A016W0W1"/>
<sequence>MHFTIQRVLFSLCNCRKVKKKQRSSTMTAGGGALSLADTGSTLRDRAARDGIATIVVYQSFLDGVLSDLVLTMMKTK</sequence>
<keyword evidence="2" id="KW-1185">Reference proteome</keyword>
<comment type="caution">
    <text evidence="1">The sequence shown here is derived from an EMBL/GenBank/DDBJ whole genome shotgun (WGS) entry which is preliminary data.</text>
</comment>
<accession>A0A016W0W1</accession>
<dbReference type="Proteomes" id="UP000024635">
    <property type="component" value="Unassembled WGS sequence"/>
</dbReference>
<gene>
    <name evidence="1" type="primary">Acey_s0002.g510</name>
    <name evidence="1" type="ORF">Y032_0002g510</name>
</gene>
<name>A0A016W0W1_9BILA</name>
<organism evidence="1 2">
    <name type="scientific">Ancylostoma ceylanicum</name>
    <dbReference type="NCBI Taxonomy" id="53326"/>
    <lineage>
        <taxon>Eukaryota</taxon>
        <taxon>Metazoa</taxon>
        <taxon>Ecdysozoa</taxon>
        <taxon>Nematoda</taxon>
        <taxon>Chromadorea</taxon>
        <taxon>Rhabditida</taxon>
        <taxon>Rhabditina</taxon>
        <taxon>Rhabditomorpha</taxon>
        <taxon>Strongyloidea</taxon>
        <taxon>Ancylostomatidae</taxon>
        <taxon>Ancylostomatinae</taxon>
        <taxon>Ancylostoma</taxon>
    </lineage>
</organism>
<protein>
    <submittedName>
        <fullName evidence="1">Uncharacterized protein</fullName>
    </submittedName>
</protein>